<evidence type="ECO:0000256" key="4">
    <source>
        <dbReference type="ARBA" id="ARBA00023136"/>
    </source>
</evidence>
<evidence type="ECO:0000256" key="2">
    <source>
        <dbReference type="ARBA" id="ARBA00022452"/>
    </source>
</evidence>
<dbReference type="GO" id="GO:0015288">
    <property type="term" value="F:porin activity"/>
    <property type="evidence" value="ECO:0007669"/>
    <property type="project" value="TreeGrafter"/>
</dbReference>
<evidence type="ECO:0008006" key="10">
    <source>
        <dbReference type="Google" id="ProtNLM"/>
    </source>
</evidence>
<comment type="subcellular location">
    <subcellularLocation>
        <location evidence="1">Cell outer membrane</location>
    </subcellularLocation>
</comment>
<dbReference type="AlphaFoldDB" id="A0A328P9X9"/>
<dbReference type="GO" id="GO:0009279">
    <property type="term" value="C:cell outer membrane"/>
    <property type="evidence" value="ECO:0007669"/>
    <property type="project" value="UniProtKB-SubCell"/>
</dbReference>
<keyword evidence="2" id="KW-1134">Transmembrane beta strand</keyword>
<evidence type="ECO:0000256" key="5">
    <source>
        <dbReference type="ARBA" id="ARBA00023237"/>
    </source>
</evidence>
<dbReference type="InterPro" id="IPR051906">
    <property type="entry name" value="TolC-like"/>
</dbReference>
<evidence type="ECO:0000313" key="8">
    <source>
        <dbReference type="EMBL" id="RAO78043.1"/>
    </source>
</evidence>
<comment type="caution">
    <text evidence="8">The sequence shown here is derived from an EMBL/GenBank/DDBJ whole genome shotgun (WGS) entry which is preliminary data.</text>
</comment>
<dbReference type="OrthoDB" id="7616984at2"/>
<feature type="signal peptide" evidence="7">
    <location>
        <begin position="1"/>
        <end position="18"/>
    </location>
</feature>
<dbReference type="PANTHER" id="PTHR30026:SF23">
    <property type="entry name" value="TO APRF-PUTATIVE OUTER MEMBRANE EFFLUX PROTEIN OR SECRETED ALKALINE PHOSPHATASE-RELATED"/>
    <property type="match status" value="1"/>
</dbReference>
<proteinExistence type="predicted"/>
<keyword evidence="3" id="KW-0812">Transmembrane</keyword>
<evidence type="ECO:0000256" key="6">
    <source>
        <dbReference type="SAM" id="MobiDB-lite"/>
    </source>
</evidence>
<dbReference type="EMBL" id="NFZS01000001">
    <property type="protein sequence ID" value="RAO78043.1"/>
    <property type="molecule type" value="Genomic_DNA"/>
</dbReference>
<evidence type="ECO:0000256" key="7">
    <source>
        <dbReference type="SAM" id="SignalP"/>
    </source>
</evidence>
<evidence type="ECO:0000256" key="1">
    <source>
        <dbReference type="ARBA" id="ARBA00004442"/>
    </source>
</evidence>
<dbReference type="GO" id="GO:1990281">
    <property type="term" value="C:efflux pump complex"/>
    <property type="evidence" value="ECO:0007669"/>
    <property type="project" value="TreeGrafter"/>
</dbReference>
<dbReference type="Proteomes" id="UP000248926">
    <property type="component" value="Unassembled WGS sequence"/>
</dbReference>
<organism evidence="8 9">
    <name type="scientific">Dyella jiangningensis</name>
    <dbReference type="NCBI Taxonomy" id="1379159"/>
    <lineage>
        <taxon>Bacteria</taxon>
        <taxon>Pseudomonadati</taxon>
        <taxon>Pseudomonadota</taxon>
        <taxon>Gammaproteobacteria</taxon>
        <taxon>Lysobacterales</taxon>
        <taxon>Rhodanobacteraceae</taxon>
        <taxon>Dyella</taxon>
    </lineage>
</organism>
<dbReference type="PANTHER" id="PTHR30026">
    <property type="entry name" value="OUTER MEMBRANE PROTEIN TOLC"/>
    <property type="match status" value="1"/>
</dbReference>
<evidence type="ECO:0000313" key="9">
    <source>
        <dbReference type="Proteomes" id="UP000248926"/>
    </source>
</evidence>
<dbReference type="GO" id="GO:0015562">
    <property type="term" value="F:efflux transmembrane transporter activity"/>
    <property type="evidence" value="ECO:0007669"/>
    <property type="project" value="InterPro"/>
</dbReference>
<dbReference type="Gene3D" id="1.20.1600.10">
    <property type="entry name" value="Outer membrane efflux proteins (OEP)"/>
    <property type="match status" value="1"/>
</dbReference>
<reference evidence="8 9" key="1">
    <citation type="journal article" date="2018" name="Genet. Mol. Biol.">
        <title>The genome sequence of Dyella jiangningensis FCAV SCS01 from a lignocellulose-decomposing microbial consortium metagenome reveals potential for biotechnological applications.</title>
        <authorList>
            <person name="Desiderato J.G."/>
            <person name="Alvarenga D.O."/>
            <person name="Constancio M.T.L."/>
            <person name="Alves L.M.C."/>
            <person name="Varani A.M."/>
        </authorList>
    </citation>
    <scope>NUCLEOTIDE SEQUENCE [LARGE SCALE GENOMIC DNA]</scope>
    <source>
        <strain evidence="8 9">FCAV SCS01</strain>
    </source>
</reference>
<sequence>MKRCMAFLLLAGCTVAHAADADDPMLPPAELVLSAIGHTPEVRRAEANLGMADAQARMRASGSYEGQVTVIPQRRRVEGDRTYNEWELDVTRSIRLPGKARLDREIGASGRQAAQLLLEDAHHAAARRLLAAWSDWQRARVEREQMQQLVDIARRDRGAVARRVALGDAAERERLATESALAQAQASLMRAQSAQAQAELAWRSVFPTLPLPGREAGNAYAPPALQGDDENWVKQIVARSHEVGASEALARQKDAEARRARADRVPDPSVGIRMLNDLGGRERAYGVVLGIPLGGSYRQAEAARAGADALAAEADLAVARRDIEQGARTVVASARASHAIWESQRDALQAASASAAKAARAYALGEAGIAELLAARRIEQETMLAERQAAIDALEAVTRVQVDAHAIWHRHDGDGDETPASGMPALPDLGG</sequence>
<protein>
    <recommendedName>
        <fullName evidence="10">Transporter</fullName>
    </recommendedName>
</protein>
<keyword evidence="9" id="KW-1185">Reference proteome</keyword>
<keyword evidence="7" id="KW-0732">Signal</keyword>
<keyword evidence="4" id="KW-0472">Membrane</keyword>
<feature type="region of interest" description="Disordered" evidence="6">
    <location>
        <begin position="410"/>
        <end position="431"/>
    </location>
</feature>
<name>A0A328P9X9_9GAMM</name>
<gene>
    <name evidence="8" type="ORF">CA260_09505</name>
</gene>
<accession>A0A328P9X9</accession>
<feature type="chain" id="PRO_5016468363" description="Transporter" evidence="7">
    <location>
        <begin position="19"/>
        <end position="431"/>
    </location>
</feature>
<evidence type="ECO:0000256" key="3">
    <source>
        <dbReference type="ARBA" id="ARBA00022692"/>
    </source>
</evidence>
<keyword evidence="5" id="KW-0998">Cell outer membrane</keyword>
<dbReference type="SUPFAM" id="SSF56954">
    <property type="entry name" value="Outer membrane efflux proteins (OEP)"/>
    <property type="match status" value="1"/>
</dbReference>